<keyword evidence="5 9" id="KW-0238">DNA-binding</keyword>
<dbReference type="GO" id="GO:0000976">
    <property type="term" value="F:transcription cis-regulatory region binding"/>
    <property type="evidence" value="ECO:0007669"/>
    <property type="project" value="TreeGrafter"/>
</dbReference>
<dbReference type="InterPro" id="IPR036388">
    <property type="entry name" value="WH-like_DNA-bd_sf"/>
</dbReference>
<dbReference type="KEGG" id="acht:bsdcttw_21730"/>
<dbReference type="CDD" id="cd00383">
    <property type="entry name" value="trans_reg_C"/>
    <property type="match status" value="1"/>
</dbReference>
<dbReference type="RefSeq" id="WP_185259410.1">
    <property type="nucleotide sequence ID" value="NZ_AP023368.1"/>
</dbReference>
<dbReference type="PROSITE" id="PS51755">
    <property type="entry name" value="OMPR_PHOB"/>
    <property type="match status" value="1"/>
</dbReference>
<evidence type="ECO:0000256" key="4">
    <source>
        <dbReference type="ARBA" id="ARBA00023015"/>
    </source>
</evidence>
<reference evidence="12 13" key="2">
    <citation type="submission" date="2020-08" db="EMBL/GenBank/DDBJ databases">
        <authorList>
            <person name="Ueki A."/>
            <person name="Tonouchi A."/>
        </authorList>
    </citation>
    <scope>NUCLEOTIDE SEQUENCE [LARGE SCALE GENOMIC DNA]</scope>
    <source>
        <strain evidence="12 13">CTTW</strain>
    </source>
</reference>
<dbReference type="FunFam" id="3.40.50.2300:FF:000001">
    <property type="entry name" value="DNA-binding response regulator PhoB"/>
    <property type="match status" value="1"/>
</dbReference>
<reference evidence="12 13" key="1">
    <citation type="submission" date="2020-08" db="EMBL/GenBank/DDBJ databases">
        <title>Draft genome sequencing of an Anaerocolumna strain isolated from anoxic soil subjected to BSD treatment.</title>
        <authorList>
            <person name="Uek A."/>
            <person name="Tonouchi A."/>
        </authorList>
    </citation>
    <scope>NUCLEOTIDE SEQUENCE [LARGE SCALE GENOMIC DNA]</scope>
    <source>
        <strain evidence="12 13">CTTW</strain>
    </source>
</reference>
<keyword evidence="4" id="KW-0805">Transcription regulation</keyword>
<evidence type="ECO:0000259" key="11">
    <source>
        <dbReference type="PROSITE" id="PS51755"/>
    </source>
</evidence>
<evidence type="ECO:0000256" key="5">
    <source>
        <dbReference type="ARBA" id="ARBA00023125"/>
    </source>
</evidence>
<dbReference type="Pfam" id="PF00072">
    <property type="entry name" value="Response_reg"/>
    <property type="match status" value="1"/>
</dbReference>
<dbReference type="SUPFAM" id="SSF52172">
    <property type="entry name" value="CheY-like"/>
    <property type="match status" value="1"/>
</dbReference>
<evidence type="ECO:0000313" key="12">
    <source>
        <dbReference type="EMBL" id="BCJ99132.1"/>
    </source>
</evidence>
<keyword evidence="2 8" id="KW-0597">Phosphoprotein</keyword>
<dbReference type="InterPro" id="IPR001867">
    <property type="entry name" value="OmpR/PhoB-type_DNA-bd"/>
</dbReference>
<dbReference type="PANTHER" id="PTHR48111:SF2">
    <property type="entry name" value="RESPONSE REGULATOR SAER"/>
    <property type="match status" value="1"/>
</dbReference>
<dbReference type="EMBL" id="AP023368">
    <property type="protein sequence ID" value="BCJ99132.1"/>
    <property type="molecule type" value="Genomic_DNA"/>
</dbReference>
<dbReference type="GO" id="GO:0006355">
    <property type="term" value="P:regulation of DNA-templated transcription"/>
    <property type="evidence" value="ECO:0007669"/>
    <property type="project" value="InterPro"/>
</dbReference>
<dbReference type="GO" id="GO:0005829">
    <property type="term" value="C:cytosol"/>
    <property type="evidence" value="ECO:0007669"/>
    <property type="project" value="TreeGrafter"/>
</dbReference>
<dbReference type="InterPro" id="IPR011006">
    <property type="entry name" value="CheY-like_superfamily"/>
</dbReference>
<dbReference type="PANTHER" id="PTHR48111">
    <property type="entry name" value="REGULATOR OF RPOS"/>
    <property type="match status" value="1"/>
</dbReference>
<dbReference type="SUPFAM" id="SSF46894">
    <property type="entry name" value="C-terminal effector domain of the bipartite response regulators"/>
    <property type="match status" value="1"/>
</dbReference>
<feature type="DNA-binding region" description="OmpR/PhoB-type" evidence="9">
    <location>
        <begin position="134"/>
        <end position="233"/>
    </location>
</feature>
<gene>
    <name evidence="12" type="ORF">bsdcttw_21730</name>
</gene>
<evidence type="ECO:0000259" key="10">
    <source>
        <dbReference type="PROSITE" id="PS50110"/>
    </source>
</evidence>
<dbReference type="FunFam" id="1.10.10.10:FF:000018">
    <property type="entry name" value="DNA-binding response regulator ResD"/>
    <property type="match status" value="1"/>
</dbReference>
<dbReference type="AlphaFoldDB" id="A0A7I8DLE7"/>
<keyword evidence="13" id="KW-1185">Reference proteome</keyword>
<feature type="modified residue" description="4-aspartylphosphate" evidence="8">
    <location>
        <position position="55"/>
    </location>
</feature>
<evidence type="ECO:0000256" key="7">
    <source>
        <dbReference type="ARBA" id="ARBA00024867"/>
    </source>
</evidence>
<dbReference type="InterPro" id="IPR016032">
    <property type="entry name" value="Sig_transdc_resp-reg_C-effctor"/>
</dbReference>
<dbReference type="PROSITE" id="PS50110">
    <property type="entry name" value="RESPONSE_REGULATORY"/>
    <property type="match status" value="1"/>
</dbReference>
<dbReference type="InterPro" id="IPR039420">
    <property type="entry name" value="WalR-like"/>
</dbReference>
<evidence type="ECO:0000256" key="9">
    <source>
        <dbReference type="PROSITE-ProRule" id="PRU01091"/>
    </source>
</evidence>
<feature type="domain" description="Response regulatory" evidence="10">
    <location>
        <begin position="6"/>
        <end position="119"/>
    </location>
</feature>
<dbReference type="SMART" id="SM00862">
    <property type="entry name" value="Trans_reg_C"/>
    <property type="match status" value="1"/>
</dbReference>
<evidence type="ECO:0000256" key="6">
    <source>
        <dbReference type="ARBA" id="ARBA00023163"/>
    </source>
</evidence>
<organism evidence="12 13">
    <name type="scientific">Anaerocolumna chitinilytica</name>
    <dbReference type="NCBI Taxonomy" id="1727145"/>
    <lineage>
        <taxon>Bacteria</taxon>
        <taxon>Bacillati</taxon>
        <taxon>Bacillota</taxon>
        <taxon>Clostridia</taxon>
        <taxon>Lachnospirales</taxon>
        <taxon>Lachnospiraceae</taxon>
        <taxon>Anaerocolumna</taxon>
    </lineage>
</organism>
<keyword evidence="6" id="KW-0804">Transcription</keyword>
<name>A0A7I8DLE7_9FIRM</name>
<proteinExistence type="predicted"/>
<evidence type="ECO:0000256" key="1">
    <source>
        <dbReference type="ARBA" id="ARBA00018672"/>
    </source>
</evidence>
<dbReference type="Gene3D" id="3.40.50.2300">
    <property type="match status" value="1"/>
</dbReference>
<comment type="function">
    <text evidence="7">May play the central regulatory role in sporulation. It may be an element of the effector pathway responsible for the activation of sporulation genes in response to nutritional stress. Spo0A may act in concert with spo0H (a sigma factor) to control the expression of some genes that are critical to the sporulation process.</text>
</comment>
<keyword evidence="3" id="KW-0902">Two-component regulatory system</keyword>
<accession>A0A7I8DLE7</accession>
<evidence type="ECO:0000313" key="13">
    <source>
        <dbReference type="Proteomes" id="UP000515703"/>
    </source>
</evidence>
<dbReference type="Pfam" id="PF00486">
    <property type="entry name" value="Trans_reg_C"/>
    <property type="match status" value="1"/>
</dbReference>
<protein>
    <recommendedName>
        <fullName evidence="1">Stage 0 sporulation protein A homolog</fullName>
    </recommendedName>
</protein>
<dbReference type="Gene3D" id="6.10.250.690">
    <property type="match status" value="1"/>
</dbReference>
<sequence>MEQLLTVLIVEDSLEIVELIKLYLENERFNILIAGDGRRALQYVTEEKVDLIILDIMIPIINGYEVLKKVREKHNLPIIILSSKNMDNDIILGLNLGADDYVTKPFNPLELMARVKAQLRRFHKLGAGEITEEEPDITVKELMLKCRECQLLKRGNYIDLTYMEYRLLKFLMSDPGRVYTKKQLFTHVWEEDVLYSENTIMVYISKLRDKVEDNPKEPKYIKTVRGLGYKFEENQN</sequence>
<dbReference type="Gene3D" id="1.10.10.10">
    <property type="entry name" value="Winged helix-like DNA-binding domain superfamily/Winged helix DNA-binding domain"/>
    <property type="match status" value="1"/>
</dbReference>
<dbReference type="SMART" id="SM00448">
    <property type="entry name" value="REC"/>
    <property type="match status" value="1"/>
</dbReference>
<dbReference type="GO" id="GO:0032993">
    <property type="term" value="C:protein-DNA complex"/>
    <property type="evidence" value="ECO:0007669"/>
    <property type="project" value="TreeGrafter"/>
</dbReference>
<dbReference type="InterPro" id="IPR001789">
    <property type="entry name" value="Sig_transdc_resp-reg_receiver"/>
</dbReference>
<evidence type="ECO:0000256" key="3">
    <source>
        <dbReference type="ARBA" id="ARBA00023012"/>
    </source>
</evidence>
<evidence type="ECO:0000256" key="2">
    <source>
        <dbReference type="ARBA" id="ARBA00022553"/>
    </source>
</evidence>
<dbReference type="GO" id="GO:0000156">
    <property type="term" value="F:phosphorelay response regulator activity"/>
    <property type="evidence" value="ECO:0007669"/>
    <property type="project" value="TreeGrafter"/>
</dbReference>
<feature type="domain" description="OmpR/PhoB-type" evidence="11">
    <location>
        <begin position="134"/>
        <end position="233"/>
    </location>
</feature>
<evidence type="ECO:0000256" key="8">
    <source>
        <dbReference type="PROSITE-ProRule" id="PRU00169"/>
    </source>
</evidence>
<dbReference type="Proteomes" id="UP000515703">
    <property type="component" value="Chromosome"/>
</dbReference>